<name>A0A0F9M7Z7_9ZZZZ</name>
<feature type="region of interest" description="Disordered" evidence="1">
    <location>
        <begin position="204"/>
        <end position="249"/>
    </location>
</feature>
<evidence type="ECO:0000313" key="2">
    <source>
        <dbReference type="EMBL" id="KKM65277.1"/>
    </source>
</evidence>
<sequence>MPNGQYHGTRKGHGIRIKNPLSLSVWVLIKDGQGFDITRTLRPGQEVYVTVPHLGDYDVETKILRYDQTGQSKVLGDGSWQSTPQVAGKPKSAPQAGPVVIAGQKEVKSRRWVTIAEWLITKGFAGMLNAISIQLDGDCEAIVVLPHTQATRVKQDTTLAYQKNTTLDLLEGEAVRVKARSHVGNKGSAHVMIQGELYPVGTPVPAGKVSKRAPEHVTEEKPREEPEEPPLRSLGEMIEEMKEREEVTV</sequence>
<feature type="compositionally biased region" description="Basic and acidic residues" evidence="1">
    <location>
        <begin position="212"/>
        <end position="224"/>
    </location>
</feature>
<comment type="caution">
    <text evidence="2">The sequence shown here is derived from an EMBL/GenBank/DDBJ whole genome shotgun (WGS) entry which is preliminary data.</text>
</comment>
<gene>
    <name evidence="2" type="ORF">LCGC14_1492920</name>
</gene>
<accession>A0A0F9M7Z7</accession>
<evidence type="ECO:0000256" key="1">
    <source>
        <dbReference type="SAM" id="MobiDB-lite"/>
    </source>
</evidence>
<protein>
    <submittedName>
        <fullName evidence="2">Uncharacterized protein</fullName>
    </submittedName>
</protein>
<dbReference type="AlphaFoldDB" id="A0A0F9M7Z7"/>
<organism evidence="2">
    <name type="scientific">marine sediment metagenome</name>
    <dbReference type="NCBI Taxonomy" id="412755"/>
    <lineage>
        <taxon>unclassified sequences</taxon>
        <taxon>metagenomes</taxon>
        <taxon>ecological metagenomes</taxon>
    </lineage>
</organism>
<feature type="region of interest" description="Disordered" evidence="1">
    <location>
        <begin position="75"/>
        <end position="95"/>
    </location>
</feature>
<reference evidence="2" key="1">
    <citation type="journal article" date="2015" name="Nature">
        <title>Complex archaea that bridge the gap between prokaryotes and eukaryotes.</title>
        <authorList>
            <person name="Spang A."/>
            <person name="Saw J.H."/>
            <person name="Jorgensen S.L."/>
            <person name="Zaremba-Niedzwiedzka K."/>
            <person name="Martijn J."/>
            <person name="Lind A.E."/>
            <person name="van Eijk R."/>
            <person name="Schleper C."/>
            <person name="Guy L."/>
            <person name="Ettema T.J."/>
        </authorList>
    </citation>
    <scope>NUCLEOTIDE SEQUENCE</scope>
</reference>
<dbReference type="EMBL" id="LAZR01010753">
    <property type="protein sequence ID" value="KKM65277.1"/>
    <property type="molecule type" value="Genomic_DNA"/>
</dbReference>
<proteinExistence type="predicted"/>
<feature type="compositionally biased region" description="Basic and acidic residues" evidence="1">
    <location>
        <begin position="239"/>
        <end position="249"/>
    </location>
</feature>